<dbReference type="GO" id="GO:0004497">
    <property type="term" value="F:monooxygenase activity"/>
    <property type="evidence" value="ECO:0007669"/>
    <property type="project" value="UniProtKB-KW"/>
</dbReference>
<name>A0A1H5RPP1_9RHOB</name>
<evidence type="ECO:0000313" key="2">
    <source>
        <dbReference type="EMBL" id="SEF40296.1"/>
    </source>
</evidence>
<keyword evidence="2" id="KW-0560">Oxidoreductase</keyword>
<dbReference type="Gene3D" id="3.30.70.100">
    <property type="match status" value="1"/>
</dbReference>
<proteinExistence type="predicted"/>
<gene>
    <name evidence="2" type="ORF">SAMN05421751_10183</name>
</gene>
<reference evidence="2 3" key="1">
    <citation type="submission" date="2016-10" db="EMBL/GenBank/DDBJ databases">
        <authorList>
            <person name="de Groot N.N."/>
        </authorList>
    </citation>
    <scope>NUCLEOTIDE SEQUENCE [LARGE SCALE GENOMIC DNA]</scope>
    <source>
        <strain evidence="2 3">DSM 23413</strain>
    </source>
</reference>
<evidence type="ECO:0000259" key="1">
    <source>
        <dbReference type="PROSITE" id="PS51725"/>
    </source>
</evidence>
<keyword evidence="2" id="KW-0503">Monooxygenase</keyword>
<dbReference type="EMBL" id="FNVD01000001">
    <property type="protein sequence ID" value="SEF40296.1"/>
    <property type="molecule type" value="Genomic_DNA"/>
</dbReference>
<evidence type="ECO:0000313" key="3">
    <source>
        <dbReference type="Proteomes" id="UP000236742"/>
    </source>
</evidence>
<accession>A0A1H5RPP1</accession>
<dbReference type="PROSITE" id="PS51725">
    <property type="entry name" value="ABM"/>
    <property type="match status" value="1"/>
</dbReference>
<sequence length="92" mass="10223">MILLTGHIDVPPDRRAAVIAALLDHIRLTRAEPGCLSFDVTPDTEVDGRLNVRETFATRADFDAHQNRTRASDWGRITAGIPRVYEITELPG</sequence>
<dbReference type="Pfam" id="PF03992">
    <property type="entry name" value="ABM"/>
    <property type="match status" value="1"/>
</dbReference>
<protein>
    <submittedName>
        <fullName evidence="2">Quinol monooxygenase YgiN</fullName>
    </submittedName>
</protein>
<dbReference type="InterPro" id="IPR007138">
    <property type="entry name" value="ABM_dom"/>
</dbReference>
<keyword evidence="3" id="KW-1185">Reference proteome</keyword>
<dbReference type="AlphaFoldDB" id="A0A1H5RPP1"/>
<dbReference type="RefSeq" id="WP_380218751.1">
    <property type="nucleotide sequence ID" value="NZ_FNVD01000001.1"/>
</dbReference>
<dbReference type="Proteomes" id="UP000236742">
    <property type="component" value="Unassembled WGS sequence"/>
</dbReference>
<feature type="domain" description="ABM" evidence="1">
    <location>
        <begin position="2"/>
        <end position="90"/>
    </location>
</feature>
<dbReference type="InterPro" id="IPR011008">
    <property type="entry name" value="Dimeric_a/b-barrel"/>
</dbReference>
<dbReference type="SUPFAM" id="SSF54909">
    <property type="entry name" value="Dimeric alpha+beta barrel"/>
    <property type="match status" value="1"/>
</dbReference>
<organism evidence="2 3">
    <name type="scientific">Jhaorihella thermophila</name>
    <dbReference type="NCBI Taxonomy" id="488547"/>
    <lineage>
        <taxon>Bacteria</taxon>
        <taxon>Pseudomonadati</taxon>
        <taxon>Pseudomonadota</taxon>
        <taxon>Alphaproteobacteria</taxon>
        <taxon>Rhodobacterales</taxon>
        <taxon>Paracoccaceae</taxon>
        <taxon>Jhaorihella</taxon>
    </lineage>
</organism>